<dbReference type="FunCoup" id="A0A1W4WU83">
    <property type="interactions" value="825"/>
</dbReference>
<dbReference type="STRING" id="224129.A0A1W4WU83"/>
<dbReference type="InterPro" id="IPR027193">
    <property type="entry name" value="Noc4"/>
</dbReference>
<dbReference type="Pfam" id="PF03914">
    <property type="entry name" value="CBF"/>
    <property type="match status" value="1"/>
</dbReference>
<dbReference type="InParanoid" id="A0A1W4WU83"/>
<dbReference type="PANTHER" id="PTHR12455">
    <property type="entry name" value="NUCLEOLAR COMPLEX PROTEIN 4"/>
    <property type="match status" value="1"/>
</dbReference>
<evidence type="ECO:0000313" key="3">
    <source>
        <dbReference type="Proteomes" id="UP000192223"/>
    </source>
</evidence>
<dbReference type="GeneID" id="108735958"/>
<organism evidence="3 4">
    <name type="scientific">Agrilus planipennis</name>
    <name type="common">Emerald ash borer</name>
    <name type="synonym">Agrilus marcopoli</name>
    <dbReference type="NCBI Taxonomy" id="224129"/>
    <lineage>
        <taxon>Eukaryota</taxon>
        <taxon>Metazoa</taxon>
        <taxon>Ecdysozoa</taxon>
        <taxon>Arthropoda</taxon>
        <taxon>Hexapoda</taxon>
        <taxon>Insecta</taxon>
        <taxon>Pterygota</taxon>
        <taxon>Neoptera</taxon>
        <taxon>Endopterygota</taxon>
        <taxon>Coleoptera</taxon>
        <taxon>Polyphaga</taxon>
        <taxon>Elateriformia</taxon>
        <taxon>Buprestoidea</taxon>
        <taxon>Buprestidae</taxon>
        <taxon>Agrilinae</taxon>
        <taxon>Agrilus</taxon>
    </lineage>
</organism>
<protein>
    <submittedName>
        <fullName evidence="4">Nucleolar complex protein 4 homolog A</fullName>
    </submittedName>
</protein>
<gene>
    <name evidence="4" type="primary">LOC108735958</name>
</gene>
<dbReference type="InterPro" id="IPR005612">
    <property type="entry name" value="CCAAT-binding_factor"/>
</dbReference>
<dbReference type="OrthoDB" id="10263185at2759"/>
<accession>A0A1W4WU83</accession>
<dbReference type="Proteomes" id="UP000192223">
    <property type="component" value="Unplaced"/>
</dbReference>
<evidence type="ECO:0000256" key="1">
    <source>
        <dbReference type="ARBA" id="ARBA00007797"/>
    </source>
</evidence>
<evidence type="ECO:0000313" key="4">
    <source>
        <dbReference type="RefSeq" id="XP_018323703.1"/>
    </source>
</evidence>
<comment type="similarity">
    <text evidence="1">Belongs to the CBF/MAK21 family.</text>
</comment>
<sequence>MSIQEKNAKMSKLLRSKAQEFLSSRKSSHILEEIVRHFNSGSDVNSCLLALELIFTTLLKDRHMRIEITPFKPVQHTPENQYKEWLQNTYEECFSKILCCADHPSNKVQIQSFTTAMNLLSYEGKFPLEQKGCLESYVPLGKLKATLLKMLTGNKNTSNLIKKFEEYLEYNDMLFFTWKVLPSITAKSNPNDIYIMNYLNLLDKMHVEENESKNCLCYGNEGDVFSYDENVTKKCLNKVWSCMVRWEPSSSTHKELLAVLLEKILPHLDKPLLLTDFLMDSLDVGGAVSLLALQGIFTLIQKYNLEYPNIYGKLYSMFEPEIFHTKYKARLFQLADLFLSSTHLPESLVAAFVKRMARLALLAPSEDTIVICRFIGNLILRHPGLKVLIDHPTGGTTSSDPYLMDESDPMKSNAINSSLWELKTLQHHMIPNVASAARFIDNPLPKVEWDLNEALNSTSDDIFDKELKRNSRLITLAISKPNPNEIDKFAQFWEL</sequence>
<proteinExistence type="inferred from homology"/>
<dbReference type="PANTHER" id="PTHR12455:SF0">
    <property type="entry name" value="NUCLEOLAR COMPLEX PROTEIN 4 HOMOLOG"/>
    <property type="match status" value="1"/>
</dbReference>
<dbReference type="KEGG" id="apln:108735958"/>
<evidence type="ECO:0000259" key="2">
    <source>
        <dbReference type="Pfam" id="PF03914"/>
    </source>
</evidence>
<dbReference type="GO" id="GO:0042254">
    <property type="term" value="P:ribosome biogenesis"/>
    <property type="evidence" value="ECO:0007669"/>
    <property type="project" value="InterPro"/>
</dbReference>
<reference evidence="4" key="1">
    <citation type="submission" date="2025-08" db="UniProtKB">
        <authorList>
            <consortium name="RefSeq"/>
        </authorList>
    </citation>
    <scope>IDENTIFICATION</scope>
    <source>
        <tissue evidence="4">Entire body</tissue>
    </source>
</reference>
<keyword evidence="3" id="KW-1185">Reference proteome</keyword>
<dbReference type="RefSeq" id="XP_018323703.1">
    <property type="nucleotide sequence ID" value="XM_018468201.2"/>
</dbReference>
<dbReference type="GO" id="GO:0032040">
    <property type="term" value="C:small-subunit processome"/>
    <property type="evidence" value="ECO:0007669"/>
    <property type="project" value="TreeGrafter"/>
</dbReference>
<name>A0A1W4WU83_AGRPL</name>
<dbReference type="AlphaFoldDB" id="A0A1W4WU83"/>
<dbReference type="GO" id="GO:0030692">
    <property type="term" value="C:Noc4p-Nop14p complex"/>
    <property type="evidence" value="ECO:0007669"/>
    <property type="project" value="TreeGrafter"/>
</dbReference>
<feature type="domain" description="CCAAT-binding factor" evidence="2">
    <location>
        <begin position="289"/>
        <end position="437"/>
    </location>
</feature>